<keyword evidence="1" id="KW-0812">Transmembrane</keyword>
<dbReference type="InterPro" id="IPR021598">
    <property type="entry name" value="DUF3221"/>
</dbReference>
<name>A0A3S0RGX3_9BACI</name>
<evidence type="ECO:0000313" key="2">
    <source>
        <dbReference type="EMBL" id="RTR28126.1"/>
    </source>
</evidence>
<organism evidence="2 3">
    <name type="scientific">Bacillus yapensis</name>
    <dbReference type="NCBI Taxonomy" id="2492960"/>
    <lineage>
        <taxon>Bacteria</taxon>
        <taxon>Bacillati</taxon>
        <taxon>Bacillota</taxon>
        <taxon>Bacilli</taxon>
        <taxon>Bacillales</taxon>
        <taxon>Bacillaceae</taxon>
        <taxon>Bacillus</taxon>
    </lineage>
</organism>
<feature type="transmembrane region" description="Helical" evidence="1">
    <location>
        <begin position="6"/>
        <end position="24"/>
    </location>
</feature>
<dbReference type="Pfam" id="PF11518">
    <property type="entry name" value="DUF3221"/>
    <property type="match status" value="1"/>
</dbReference>
<protein>
    <submittedName>
        <fullName evidence="2">DUF3221 domain-containing protein</fullName>
    </submittedName>
</protein>
<gene>
    <name evidence="2" type="ORF">EKG37_17650</name>
</gene>
<dbReference type="OrthoDB" id="2890443at2"/>
<dbReference type="Gene3D" id="2.40.50.140">
    <property type="entry name" value="Nucleic acid-binding proteins"/>
    <property type="match status" value="1"/>
</dbReference>
<dbReference type="EMBL" id="RXNT01000016">
    <property type="protein sequence ID" value="RTR28126.1"/>
    <property type="molecule type" value="Genomic_DNA"/>
</dbReference>
<reference evidence="2 3" key="1">
    <citation type="submission" date="2018-12" db="EMBL/GenBank/DDBJ databases">
        <title>Bacillus yapensis draft genome sequence.</title>
        <authorList>
            <person name="Yu L."/>
            <person name="Xu X."/>
            <person name="Tang X."/>
        </authorList>
    </citation>
    <scope>NUCLEOTIDE SEQUENCE [LARGE SCALE GENOMIC DNA]</scope>
    <source>
        <strain evidence="2 3">XXST-01</strain>
    </source>
</reference>
<keyword evidence="1" id="KW-1133">Transmembrane helix</keyword>
<comment type="caution">
    <text evidence="2">The sequence shown here is derived from an EMBL/GenBank/DDBJ whole genome shotgun (WGS) entry which is preliminary data.</text>
</comment>
<accession>A0A3S0RGX3</accession>
<dbReference type="InterPro" id="IPR012340">
    <property type="entry name" value="NA-bd_OB-fold"/>
</dbReference>
<sequence>MNTTTPYVRLMIASLLTLFFSLIFNHEDKGRHFSNVDHENTMVIEGYVISKRVGKILISEEPLQFWKIATGYITSNYENRYIIVKKHNKAANPNLLKNLKYNQKLRIYVDFIRESNPPITYAYYIEVIE</sequence>
<dbReference type="Proteomes" id="UP000271374">
    <property type="component" value="Unassembled WGS sequence"/>
</dbReference>
<dbReference type="AlphaFoldDB" id="A0A3S0RGX3"/>
<dbReference type="RefSeq" id="WP_126410130.1">
    <property type="nucleotide sequence ID" value="NZ_RXNT01000016.1"/>
</dbReference>
<keyword evidence="3" id="KW-1185">Reference proteome</keyword>
<evidence type="ECO:0000313" key="3">
    <source>
        <dbReference type="Proteomes" id="UP000271374"/>
    </source>
</evidence>
<proteinExistence type="predicted"/>
<keyword evidence="1" id="KW-0472">Membrane</keyword>
<evidence type="ECO:0000256" key="1">
    <source>
        <dbReference type="SAM" id="Phobius"/>
    </source>
</evidence>